<organism evidence="8 9">
    <name type="scientific">Clostridium novyi A str. 4552</name>
    <dbReference type="NCBI Taxonomy" id="1444289"/>
    <lineage>
        <taxon>Bacteria</taxon>
        <taxon>Bacillati</taxon>
        <taxon>Bacillota</taxon>
        <taxon>Clostridia</taxon>
        <taxon>Eubacteriales</taxon>
        <taxon>Clostridiaceae</taxon>
        <taxon>Clostridium</taxon>
    </lineage>
</organism>
<protein>
    <submittedName>
        <fullName evidence="8">Cobalamin biosynthesis protein CobW</fullName>
    </submittedName>
</protein>
<dbReference type="GO" id="GO:0000166">
    <property type="term" value="F:nucleotide binding"/>
    <property type="evidence" value="ECO:0007669"/>
    <property type="project" value="UniProtKB-KW"/>
</dbReference>
<evidence type="ECO:0000259" key="6">
    <source>
        <dbReference type="Pfam" id="PF02492"/>
    </source>
</evidence>
<feature type="domain" description="CobW C-terminal" evidence="7">
    <location>
        <begin position="232"/>
        <end position="316"/>
    </location>
</feature>
<keyword evidence="1" id="KW-0547">Nucleotide-binding</keyword>
<evidence type="ECO:0000313" key="8">
    <source>
        <dbReference type="EMBL" id="KGM97837.1"/>
    </source>
</evidence>
<dbReference type="Proteomes" id="UP000030012">
    <property type="component" value="Unassembled WGS sequence"/>
</dbReference>
<accession>A0A0A0IAA1</accession>
<dbReference type="RefSeq" id="WP_039252731.1">
    <property type="nucleotide sequence ID" value="NZ_JENJ01000006.1"/>
</dbReference>
<dbReference type="InterPro" id="IPR036627">
    <property type="entry name" value="CobW-likC_sf"/>
</dbReference>
<reference evidence="8 9" key="1">
    <citation type="submission" date="2014-01" db="EMBL/GenBank/DDBJ databases">
        <title>Plasmidome dynamics in the species complex Clostridium novyi sensu lato converts strains of independent lineages into distinctly different pathogens.</title>
        <authorList>
            <person name="Skarin H."/>
            <person name="Segerman B."/>
        </authorList>
    </citation>
    <scope>NUCLEOTIDE SEQUENCE [LARGE SCALE GENOMIC DNA]</scope>
    <source>
        <strain evidence="8 9">4552</strain>
    </source>
</reference>
<dbReference type="InterPro" id="IPR003495">
    <property type="entry name" value="CobW/HypB/UreG_nucleotide-bd"/>
</dbReference>
<evidence type="ECO:0000256" key="4">
    <source>
        <dbReference type="ARBA" id="ARBA00034320"/>
    </source>
</evidence>
<dbReference type="OrthoDB" id="9808822at2"/>
<evidence type="ECO:0000256" key="5">
    <source>
        <dbReference type="ARBA" id="ARBA00049117"/>
    </source>
</evidence>
<evidence type="ECO:0000256" key="3">
    <source>
        <dbReference type="ARBA" id="ARBA00023186"/>
    </source>
</evidence>
<name>A0A0A0IAA1_CLONO</name>
<dbReference type="Pfam" id="PF07683">
    <property type="entry name" value="CobW_C"/>
    <property type="match status" value="1"/>
</dbReference>
<comment type="caution">
    <text evidence="8">The sequence shown here is derived from an EMBL/GenBank/DDBJ whole genome shotgun (WGS) entry which is preliminary data.</text>
</comment>
<feature type="domain" description="CobW/HypB/UreG nucleotide-binding" evidence="6">
    <location>
        <begin position="8"/>
        <end position="181"/>
    </location>
</feature>
<comment type="catalytic activity">
    <reaction evidence="5">
        <text>GTP + H2O = GDP + phosphate + H(+)</text>
        <dbReference type="Rhea" id="RHEA:19669"/>
        <dbReference type="ChEBI" id="CHEBI:15377"/>
        <dbReference type="ChEBI" id="CHEBI:15378"/>
        <dbReference type="ChEBI" id="CHEBI:37565"/>
        <dbReference type="ChEBI" id="CHEBI:43474"/>
        <dbReference type="ChEBI" id="CHEBI:58189"/>
    </reaction>
    <physiologicalReaction direction="left-to-right" evidence="5">
        <dbReference type="Rhea" id="RHEA:19670"/>
    </physiologicalReaction>
</comment>
<evidence type="ECO:0000313" key="9">
    <source>
        <dbReference type="Proteomes" id="UP000030012"/>
    </source>
</evidence>
<evidence type="ECO:0000256" key="1">
    <source>
        <dbReference type="ARBA" id="ARBA00022741"/>
    </source>
</evidence>
<dbReference type="GO" id="GO:0005737">
    <property type="term" value="C:cytoplasm"/>
    <property type="evidence" value="ECO:0007669"/>
    <property type="project" value="TreeGrafter"/>
</dbReference>
<dbReference type="InterPro" id="IPR011629">
    <property type="entry name" value="CobW-like_C"/>
</dbReference>
<evidence type="ECO:0000259" key="7">
    <source>
        <dbReference type="Pfam" id="PF07683"/>
    </source>
</evidence>
<proteinExistence type="inferred from homology"/>
<dbReference type="PANTHER" id="PTHR13748:SF62">
    <property type="entry name" value="COBW DOMAIN-CONTAINING PROTEIN"/>
    <property type="match status" value="1"/>
</dbReference>
<dbReference type="CDD" id="cd03112">
    <property type="entry name" value="CobW-like"/>
    <property type="match status" value="1"/>
</dbReference>
<dbReference type="InterPro" id="IPR051316">
    <property type="entry name" value="Zinc-reg_GTPase_activator"/>
</dbReference>
<dbReference type="AlphaFoldDB" id="A0A0A0IAA1"/>
<evidence type="ECO:0000256" key="2">
    <source>
        <dbReference type="ARBA" id="ARBA00022801"/>
    </source>
</evidence>
<gene>
    <name evidence="8" type="ORF">Z968_02230</name>
</gene>
<dbReference type="GO" id="GO:0016787">
    <property type="term" value="F:hydrolase activity"/>
    <property type="evidence" value="ECO:0007669"/>
    <property type="project" value="UniProtKB-KW"/>
</dbReference>
<dbReference type="Gene3D" id="3.40.50.300">
    <property type="entry name" value="P-loop containing nucleotide triphosphate hydrolases"/>
    <property type="match status" value="1"/>
</dbReference>
<keyword evidence="2" id="KW-0378">Hydrolase</keyword>
<comment type="similarity">
    <text evidence="4">Belongs to the SIMIBI class G3E GTPase family. ZNG1 subfamily.</text>
</comment>
<dbReference type="SUPFAM" id="SSF52540">
    <property type="entry name" value="P-loop containing nucleoside triphosphate hydrolases"/>
    <property type="match status" value="1"/>
</dbReference>
<dbReference type="Pfam" id="PF02492">
    <property type="entry name" value="cobW"/>
    <property type="match status" value="1"/>
</dbReference>
<dbReference type="Gene3D" id="3.30.1220.10">
    <property type="entry name" value="CobW-like, C-terminal domain"/>
    <property type="match status" value="1"/>
</dbReference>
<dbReference type="InterPro" id="IPR027417">
    <property type="entry name" value="P-loop_NTPase"/>
</dbReference>
<keyword evidence="3" id="KW-0143">Chaperone</keyword>
<sequence length="317" mass="36094">MKKTKIDIFSGFLGAGKTMLIKKLITEELNKEKIVIIENEFGEVGIDGAILKETNIEVKEINAGCICCTIVNDFTKAIKEITEKFHPDRIIIEPSGVAKLSEILETLKREELKERVEVNIVMTVVDILKFDMYLKNFSDFYKNQIANAKTIILSRTQLTSNNNILKVTNEIKKINGDATIITTPWHDITAINILESTNKEKETIIKKFNLLSIPKNVKIKKVAKKTDETFQFCSIETPKEFSKEKLRKIFDMLEKDSSLGHILRGKGIVKNDLKEWMQFNYVPGELTFEKSLPEYTSLICIIGSNLNKVAIKALFAK</sequence>
<dbReference type="PANTHER" id="PTHR13748">
    <property type="entry name" value="COBW-RELATED"/>
    <property type="match status" value="1"/>
</dbReference>
<dbReference type="EMBL" id="JENJ01000006">
    <property type="protein sequence ID" value="KGM97837.1"/>
    <property type="molecule type" value="Genomic_DNA"/>
</dbReference>